<dbReference type="Pfam" id="PF09380">
    <property type="entry name" value="FERM_C"/>
    <property type="match status" value="1"/>
</dbReference>
<dbReference type="InterPro" id="IPR000798">
    <property type="entry name" value="Ez/rad/moesin-like"/>
</dbReference>
<evidence type="ECO:0000256" key="1">
    <source>
        <dbReference type="ARBA" id="ARBA00004245"/>
    </source>
</evidence>
<organism evidence="8 9">
    <name type="scientific">Salmo trutta</name>
    <name type="common">Brown trout</name>
    <dbReference type="NCBI Taxonomy" id="8032"/>
    <lineage>
        <taxon>Eukaryota</taxon>
        <taxon>Metazoa</taxon>
        <taxon>Chordata</taxon>
        <taxon>Craniata</taxon>
        <taxon>Vertebrata</taxon>
        <taxon>Euteleostomi</taxon>
        <taxon>Actinopterygii</taxon>
        <taxon>Neopterygii</taxon>
        <taxon>Teleostei</taxon>
        <taxon>Protacanthopterygii</taxon>
        <taxon>Salmoniformes</taxon>
        <taxon>Salmonidae</taxon>
        <taxon>Salmoninae</taxon>
        <taxon>Salmo</taxon>
    </lineage>
</organism>
<feature type="compositionally biased region" description="Basic and acidic residues" evidence="6">
    <location>
        <begin position="487"/>
        <end position="501"/>
    </location>
</feature>
<feature type="compositionally biased region" description="Polar residues" evidence="6">
    <location>
        <begin position="404"/>
        <end position="414"/>
    </location>
</feature>
<dbReference type="PANTHER" id="PTHR23280:SF4">
    <property type="entry name" value="BAND 4.1-LIKE PROTEIN 4A"/>
    <property type="match status" value="1"/>
</dbReference>
<dbReference type="PROSITE" id="PS00661">
    <property type="entry name" value="FERM_2"/>
    <property type="match status" value="1"/>
</dbReference>
<dbReference type="Pfam" id="PF08736">
    <property type="entry name" value="FA"/>
    <property type="match status" value="1"/>
</dbReference>
<dbReference type="InterPro" id="IPR018979">
    <property type="entry name" value="FERM_N"/>
</dbReference>
<dbReference type="CDD" id="cd13186">
    <property type="entry name" value="FERM_C_NBL4_NBL5"/>
    <property type="match status" value="1"/>
</dbReference>
<evidence type="ECO:0000256" key="3">
    <source>
        <dbReference type="ARBA" id="ARBA00023212"/>
    </source>
</evidence>
<dbReference type="InterPro" id="IPR030696">
    <property type="entry name" value="Band4.1-like4A_FERM_F1"/>
</dbReference>
<reference evidence="8" key="1">
    <citation type="submission" date="2025-08" db="UniProtKB">
        <authorList>
            <consortium name="Ensembl"/>
        </authorList>
    </citation>
    <scope>IDENTIFICATION</scope>
</reference>
<evidence type="ECO:0000313" key="8">
    <source>
        <dbReference type="Ensembl" id="ENSSTUP00000046734.1"/>
    </source>
</evidence>
<dbReference type="SMART" id="SM00295">
    <property type="entry name" value="B41"/>
    <property type="match status" value="1"/>
</dbReference>
<dbReference type="GO" id="GO:0016020">
    <property type="term" value="C:membrane"/>
    <property type="evidence" value="ECO:0007669"/>
    <property type="project" value="UniProtKB-ARBA"/>
</dbReference>
<dbReference type="InterPro" id="IPR029071">
    <property type="entry name" value="Ubiquitin-like_domsf"/>
</dbReference>
<evidence type="ECO:0000256" key="6">
    <source>
        <dbReference type="SAM" id="MobiDB-lite"/>
    </source>
</evidence>
<keyword evidence="3" id="KW-0206">Cytoskeleton</keyword>
<dbReference type="InterPro" id="IPR018980">
    <property type="entry name" value="FERM_PH-like_C"/>
</dbReference>
<evidence type="ECO:0000256" key="4">
    <source>
        <dbReference type="ARBA" id="ARBA00075138"/>
    </source>
</evidence>
<evidence type="ECO:0000313" key="9">
    <source>
        <dbReference type="Proteomes" id="UP000472277"/>
    </source>
</evidence>
<dbReference type="Pfam" id="PF09379">
    <property type="entry name" value="FERM_N"/>
    <property type="match status" value="1"/>
</dbReference>
<feature type="region of interest" description="Disordered" evidence="6">
    <location>
        <begin position="384"/>
        <end position="515"/>
    </location>
</feature>
<dbReference type="InterPro" id="IPR000299">
    <property type="entry name" value="FERM_domain"/>
</dbReference>
<dbReference type="InterPro" id="IPR011993">
    <property type="entry name" value="PH-like_dom_sf"/>
</dbReference>
<dbReference type="PROSITE" id="PS00660">
    <property type="entry name" value="FERM_1"/>
    <property type="match status" value="1"/>
</dbReference>
<protein>
    <recommendedName>
        <fullName evidence="5">Erythrocyte membrane protein band 4.1-like 4A</fullName>
    </recommendedName>
    <alternativeName>
        <fullName evidence="4">Protein NBL4</fullName>
    </alternativeName>
</protein>
<dbReference type="InterPro" id="IPR014352">
    <property type="entry name" value="FERM/acyl-CoA-bd_prot_sf"/>
</dbReference>
<dbReference type="GeneTree" id="ENSGT00940000159623"/>
<dbReference type="GO" id="GO:0008092">
    <property type="term" value="F:cytoskeletal protein binding"/>
    <property type="evidence" value="ECO:0007669"/>
    <property type="project" value="InterPro"/>
</dbReference>
<dbReference type="SUPFAM" id="SSF54236">
    <property type="entry name" value="Ubiquitin-like"/>
    <property type="match status" value="1"/>
</dbReference>
<dbReference type="Pfam" id="PF00373">
    <property type="entry name" value="FERM_M"/>
    <property type="match status" value="1"/>
</dbReference>
<dbReference type="CDD" id="cd17107">
    <property type="entry name" value="FERM_F1_EPB41L4A"/>
    <property type="match status" value="1"/>
</dbReference>
<comment type="subcellular location">
    <subcellularLocation>
        <location evidence="1">Cytoplasm</location>
        <location evidence="1">Cytoskeleton</location>
    </subcellularLocation>
</comment>
<accession>A0A673ZHN8</accession>
<dbReference type="SMART" id="SM01195">
    <property type="entry name" value="FA"/>
    <property type="match status" value="1"/>
</dbReference>
<dbReference type="FunFam" id="2.30.29.30:FF:000002">
    <property type="entry name" value="Band 4.1-like protein 5 isoform 1"/>
    <property type="match status" value="1"/>
</dbReference>
<sequence length="652" mass="74335">MSCFCAPQEEFYCEVLLLDETKLTLTTQQQGIKKSTKGSVVLDFVFNHVNLAETDYFGLRYCDRSHQTYWLDPSKTLSEHKDLIMTGPPYTLYFGVKFYAEDPCKLKEEITRYQFFLQVKQDVLQGRIPCPLDISAQLAALAIQSELGDYDPYKHASGYVSEYRFVPDQKEELEDAIETIHKTVTGQVPSEAEANYLGIAKTLDMYGVDLHPVFGENQSEYFLGLTPIGVVVYKNKTQVGKYFWPRITKVHFKETQFELRVVGKDCTETSFFFEAPNKTACKHLWKCCVEHHTFFRMPENDSNTLTRKLSKFGSLGSKHRYSGKTAMQMGRDPSISLPRPDLQVVRTRSKTYPKRPPQTTGQLDMQQNTLFTCLFIFSAKVTKAENGGPEEQRGKPNAPWDENAPQSGLYNTANERTKSPKFPTARGRTPSGGSENEPSQNRRRSRSRGNTSSGSESENSTRDHRKKRNRSRQENEMVDSGPQWEAVLRRQKERSQNDPSHRRSRHRSRSDNNMSWWSYPYRKELVDPAPDLTEDQLKEIPYKKVETQGDPIKIRHSHSPRSFRQYRRSQCSEGERSVLSEVNARTDLVPPLPVTRTADIPGSSSTPSQVSQTPFAVVSATRTTSDKGCEAGILEINKNYTLQAHSGALSFL</sequence>
<dbReference type="FunFam" id="3.10.20.90:FF:000116">
    <property type="entry name" value="band 4.1-like protein 4A isoform X1"/>
    <property type="match status" value="1"/>
</dbReference>
<evidence type="ECO:0000256" key="2">
    <source>
        <dbReference type="ARBA" id="ARBA00022490"/>
    </source>
</evidence>
<dbReference type="Gene3D" id="3.10.20.90">
    <property type="entry name" value="Phosphatidylinositol 3-kinase Catalytic Subunit, Chain A, domain 1"/>
    <property type="match status" value="1"/>
</dbReference>
<dbReference type="InterPro" id="IPR019748">
    <property type="entry name" value="FERM_central"/>
</dbReference>
<dbReference type="Gene3D" id="1.20.80.10">
    <property type="match status" value="1"/>
</dbReference>
<dbReference type="InterPro" id="IPR019749">
    <property type="entry name" value="Band_41_domain"/>
</dbReference>
<reference evidence="8" key="2">
    <citation type="submission" date="2025-09" db="UniProtKB">
        <authorList>
            <consortium name="Ensembl"/>
        </authorList>
    </citation>
    <scope>IDENTIFICATION</scope>
</reference>
<keyword evidence="9" id="KW-1185">Reference proteome</keyword>
<dbReference type="Gene3D" id="2.30.29.30">
    <property type="entry name" value="Pleckstrin-homology domain (PH domain)/Phosphotyrosine-binding domain (PTB)"/>
    <property type="match status" value="1"/>
</dbReference>
<dbReference type="GO" id="GO:0031032">
    <property type="term" value="P:actomyosin structure organization"/>
    <property type="evidence" value="ECO:0007669"/>
    <property type="project" value="TreeGrafter"/>
</dbReference>
<keyword evidence="2" id="KW-0963">Cytoplasm</keyword>
<dbReference type="InterPro" id="IPR019747">
    <property type="entry name" value="FERM_CS"/>
</dbReference>
<dbReference type="InterPro" id="IPR035963">
    <property type="entry name" value="FERM_2"/>
</dbReference>
<name>A0A673ZHN8_SALTR</name>
<gene>
    <name evidence="8" type="primary">EPB41L4A</name>
    <name evidence="8" type="synonym">LOC115159184</name>
</gene>
<evidence type="ECO:0000256" key="5">
    <source>
        <dbReference type="ARBA" id="ARBA00077094"/>
    </source>
</evidence>
<dbReference type="PROSITE" id="PS50057">
    <property type="entry name" value="FERM_3"/>
    <property type="match status" value="1"/>
</dbReference>
<dbReference type="PANTHER" id="PTHR23280">
    <property type="entry name" value="4.1 G PROTEIN"/>
    <property type="match status" value="1"/>
</dbReference>
<proteinExistence type="predicted"/>
<feature type="compositionally biased region" description="Low complexity" evidence="6">
    <location>
        <begin position="448"/>
        <end position="458"/>
    </location>
</feature>
<dbReference type="PRINTS" id="PR00661">
    <property type="entry name" value="ERMFAMILY"/>
</dbReference>
<dbReference type="SUPFAM" id="SSF47031">
    <property type="entry name" value="Second domain of FERM"/>
    <property type="match status" value="1"/>
</dbReference>
<dbReference type="SUPFAM" id="SSF50729">
    <property type="entry name" value="PH domain-like"/>
    <property type="match status" value="1"/>
</dbReference>
<dbReference type="GO" id="GO:0005856">
    <property type="term" value="C:cytoskeleton"/>
    <property type="evidence" value="ECO:0007669"/>
    <property type="project" value="UniProtKB-SubCell"/>
</dbReference>
<dbReference type="FunFam" id="1.20.80.10:FF:000003">
    <property type="entry name" value="Tyrosine-protein phosphatase non-receptor type 4"/>
    <property type="match status" value="1"/>
</dbReference>
<dbReference type="InterPro" id="IPR014847">
    <property type="entry name" value="FA"/>
</dbReference>
<dbReference type="AlphaFoldDB" id="A0A673ZHN8"/>
<dbReference type="Ensembl" id="ENSSTUT00000048748.1">
    <property type="protein sequence ID" value="ENSSTUP00000046734.1"/>
    <property type="gene ID" value="ENSSTUG00000019554.1"/>
</dbReference>
<dbReference type="PRINTS" id="PR00935">
    <property type="entry name" value="BAND41"/>
</dbReference>
<dbReference type="CDD" id="cd14473">
    <property type="entry name" value="FERM_B-lobe"/>
    <property type="match status" value="1"/>
</dbReference>
<feature type="domain" description="FERM" evidence="7">
    <location>
        <begin position="11"/>
        <end position="299"/>
    </location>
</feature>
<dbReference type="SMART" id="SM01196">
    <property type="entry name" value="FERM_C"/>
    <property type="match status" value="1"/>
</dbReference>
<evidence type="ECO:0000259" key="7">
    <source>
        <dbReference type="PROSITE" id="PS50057"/>
    </source>
</evidence>
<dbReference type="Proteomes" id="UP000472277">
    <property type="component" value="Chromosome 23"/>
</dbReference>